<comment type="caution">
    <text evidence="2">The sequence shown here is derived from an EMBL/GenBank/DDBJ whole genome shotgun (WGS) entry which is preliminary data.</text>
</comment>
<keyword evidence="3" id="KW-1185">Reference proteome</keyword>
<dbReference type="Gene3D" id="3.90.550.20">
    <property type="match status" value="1"/>
</dbReference>
<dbReference type="PANTHER" id="PTHR46830">
    <property type="entry name" value="TRANSFERASE, PUTATIVE-RELATED"/>
    <property type="match status" value="1"/>
</dbReference>
<name>A0A9N9A0V7_9GLOM</name>
<reference evidence="2" key="1">
    <citation type="submission" date="2021-06" db="EMBL/GenBank/DDBJ databases">
        <authorList>
            <person name="Kallberg Y."/>
            <person name="Tangrot J."/>
            <person name="Rosling A."/>
        </authorList>
    </citation>
    <scope>NUCLEOTIDE SEQUENCE</scope>
    <source>
        <strain evidence="2">IN212</strain>
    </source>
</reference>
<dbReference type="PANTHER" id="PTHR46830:SF2">
    <property type="entry name" value="ALPHA-1,4-N-ACETYLGLUCOSAMINYLTRANSFERASE"/>
    <property type="match status" value="1"/>
</dbReference>
<comment type="similarity">
    <text evidence="1">Belongs to the glycosyltransferase 32 family.</text>
</comment>
<dbReference type="AlphaFoldDB" id="A0A9N9A0V7"/>
<gene>
    <name evidence="2" type="ORF">RFULGI_LOCUS3002</name>
</gene>
<evidence type="ECO:0000313" key="3">
    <source>
        <dbReference type="Proteomes" id="UP000789396"/>
    </source>
</evidence>
<dbReference type="EMBL" id="CAJVPZ010002458">
    <property type="protein sequence ID" value="CAG8513335.1"/>
    <property type="molecule type" value="Genomic_DNA"/>
</dbReference>
<proteinExistence type="inferred from homology"/>
<dbReference type="Pfam" id="PF04488">
    <property type="entry name" value="Gly_transf_sug"/>
    <property type="match status" value="1"/>
</dbReference>
<evidence type="ECO:0000313" key="2">
    <source>
        <dbReference type="EMBL" id="CAG8513335.1"/>
    </source>
</evidence>
<evidence type="ECO:0000256" key="1">
    <source>
        <dbReference type="ARBA" id="ARBA00009003"/>
    </source>
</evidence>
<sequence length="193" mass="22771">MPTRIVTEIFGNPVKVIQHKSDIIRTEVLRDFGGIYLDLDVIVFQPFDDLLYDDFTMALEEHIEPTLGNAIIIGRPFAPFLTRWIQGYKDFNDDEWSRHSTRLPYLISEEHGDDIHVLNTTAFFWPTWIREHLNYDIYLRDLTPKSIKSVETSFNRAIRKFLDYLPKDFNEEIVEQELNRGKNKKEGGEGSRY</sequence>
<accession>A0A9N9A0V7</accession>
<organism evidence="2 3">
    <name type="scientific">Racocetra fulgida</name>
    <dbReference type="NCBI Taxonomy" id="60492"/>
    <lineage>
        <taxon>Eukaryota</taxon>
        <taxon>Fungi</taxon>
        <taxon>Fungi incertae sedis</taxon>
        <taxon>Mucoromycota</taxon>
        <taxon>Glomeromycotina</taxon>
        <taxon>Glomeromycetes</taxon>
        <taxon>Diversisporales</taxon>
        <taxon>Gigasporaceae</taxon>
        <taxon>Racocetra</taxon>
    </lineage>
</organism>
<dbReference type="InterPro" id="IPR007577">
    <property type="entry name" value="GlycoTrfase_DXD_sugar-bd_CS"/>
</dbReference>
<dbReference type="Proteomes" id="UP000789396">
    <property type="component" value="Unassembled WGS sequence"/>
</dbReference>
<dbReference type="OrthoDB" id="409543at2759"/>
<dbReference type="SUPFAM" id="SSF53448">
    <property type="entry name" value="Nucleotide-diphospho-sugar transferases"/>
    <property type="match status" value="1"/>
</dbReference>
<protein>
    <submittedName>
        <fullName evidence="2">11768_t:CDS:1</fullName>
    </submittedName>
</protein>
<dbReference type="InterPro" id="IPR029044">
    <property type="entry name" value="Nucleotide-diphossugar_trans"/>
</dbReference>